<reference evidence="5" key="1">
    <citation type="journal article" date="2019" name="Int. J. Syst. Evol. Microbiol.">
        <title>The Global Catalogue of Microorganisms (GCM) 10K type strain sequencing project: providing services to taxonomists for standard genome sequencing and annotation.</title>
        <authorList>
            <consortium name="The Broad Institute Genomics Platform"/>
            <consortium name="The Broad Institute Genome Sequencing Center for Infectious Disease"/>
            <person name="Wu L."/>
            <person name="Ma J."/>
        </authorList>
    </citation>
    <scope>NUCLEOTIDE SEQUENCE [LARGE SCALE GENOMIC DNA]</scope>
    <source>
        <strain evidence="5">CGMCC 4.1469</strain>
    </source>
</reference>
<evidence type="ECO:0000313" key="5">
    <source>
        <dbReference type="Proteomes" id="UP001596067"/>
    </source>
</evidence>
<name>A0ABW1F443_9ACTN</name>
<feature type="transmembrane region" description="Helical" evidence="2">
    <location>
        <begin position="215"/>
        <end position="234"/>
    </location>
</feature>
<evidence type="ECO:0000313" key="4">
    <source>
        <dbReference type="EMBL" id="MFC5888625.1"/>
    </source>
</evidence>
<feature type="region of interest" description="Disordered" evidence="1">
    <location>
        <begin position="34"/>
        <end position="56"/>
    </location>
</feature>
<feature type="transmembrane region" description="Helical" evidence="2">
    <location>
        <begin position="181"/>
        <end position="203"/>
    </location>
</feature>
<evidence type="ECO:0000256" key="2">
    <source>
        <dbReference type="SAM" id="Phobius"/>
    </source>
</evidence>
<feature type="domain" description="CAAX prenyl protease 2/Lysostaphin resistance protein A-like" evidence="3">
    <location>
        <begin position="153"/>
        <end position="240"/>
    </location>
</feature>
<keyword evidence="5" id="KW-1185">Reference proteome</keyword>
<gene>
    <name evidence="4" type="ORF">ACFP0N_27015</name>
</gene>
<feature type="region of interest" description="Disordered" evidence="1">
    <location>
        <begin position="253"/>
        <end position="293"/>
    </location>
</feature>
<organism evidence="4 5">
    <name type="scientific">Kitasatospora aburaviensis</name>
    <dbReference type="NCBI Taxonomy" id="67265"/>
    <lineage>
        <taxon>Bacteria</taxon>
        <taxon>Bacillati</taxon>
        <taxon>Actinomycetota</taxon>
        <taxon>Actinomycetes</taxon>
        <taxon>Kitasatosporales</taxon>
        <taxon>Streptomycetaceae</taxon>
        <taxon>Kitasatospora</taxon>
    </lineage>
</organism>
<dbReference type="Pfam" id="PF02517">
    <property type="entry name" value="Rce1-like"/>
    <property type="match status" value="1"/>
</dbReference>
<sequence>MWSHTRSLECLVLVATVAPAELVRVATAFGPAGGGGGGSGSGSSGGRSGGGSGSAKGGAGAGRGRAAWFVLLGAPAAYLVVTGLALAVAASGGFTPDTLTRWRADALWLPAAAVVGAALVGAEFLTGAVPRLLQGTRGLRLAVHRSSGVATAGYAVAILATAVAEELLYRGLWIGLLHQRLELPTGVAIAVGALAYALGHLFFGGLAVVQKTLSGAVFGVLLVASGSLAVPLVAHLAQNAAVHLLAVRQERGAAPRPADGSTGTARKAGNAATARKAENAENAGTAGTREASR</sequence>
<comment type="caution">
    <text evidence="4">The sequence shown here is derived from an EMBL/GenBank/DDBJ whole genome shotgun (WGS) entry which is preliminary data.</text>
</comment>
<evidence type="ECO:0000256" key="1">
    <source>
        <dbReference type="SAM" id="MobiDB-lite"/>
    </source>
</evidence>
<proteinExistence type="predicted"/>
<feature type="transmembrane region" description="Helical" evidence="2">
    <location>
        <begin position="66"/>
        <end position="94"/>
    </location>
</feature>
<protein>
    <submittedName>
        <fullName evidence="4">Type II CAAX endopeptidase family protein</fullName>
    </submittedName>
</protein>
<keyword evidence="2" id="KW-1133">Transmembrane helix</keyword>
<dbReference type="InterPro" id="IPR003675">
    <property type="entry name" value="Rce1/LyrA-like_dom"/>
</dbReference>
<keyword evidence="2" id="KW-0812">Transmembrane</keyword>
<dbReference type="EMBL" id="JBHSOD010000042">
    <property type="protein sequence ID" value="MFC5888625.1"/>
    <property type="molecule type" value="Genomic_DNA"/>
</dbReference>
<accession>A0ABW1F443</accession>
<evidence type="ECO:0000259" key="3">
    <source>
        <dbReference type="Pfam" id="PF02517"/>
    </source>
</evidence>
<keyword evidence="2" id="KW-0472">Membrane</keyword>
<dbReference type="Proteomes" id="UP001596067">
    <property type="component" value="Unassembled WGS sequence"/>
</dbReference>
<feature type="transmembrane region" description="Helical" evidence="2">
    <location>
        <begin position="106"/>
        <end position="129"/>
    </location>
</feature>
<feature type="transmembrane region" description="Helical" evidence="2">
    <location>
        <begin position="149"/>
        <end position="169"/>
    </location>
</feature>
<dbReference type="RefSeq" id="WP_313761312.1">
    <property type="nucleotide sequence ID" value="NZ_BAAAVH010000040.1"/>
</dbReference>